<evidence type="ECO:0000256" key="2">
    <source>
        <dbReference type="ARBA" id="ARBA00008072"/>
    </source>
</evidence>
<dbReference type="Proteomes" id="UP000037751">
    <property type="component" value="Unassembled WGS sequence"/>
</dbReference>
<evidence type="ECO:0000256" key="10">
    <source>
        <dbReference type="ARBA" id="ARBA00050997"/>
    </source>
</evidence>
<dbReference type="Gene3D" id="3.90.180.10">
    <property type="entry name" value="Medium-chain alcohol dehydrogenases, catalytic domain"/>
    <property type="match status" value="1"/>
</dbReference>
<evidence type="ECO:0000256" key="6">
    <source>
        <dbReference type="ARBA" id="ARBA00022833"/>
    </source>
</evidence>
<comment type="caution">
    <text evidence="13">The sequence shown here is derived from an EMBL/GenBank/DDBJ whole genome shotgun (WGS) entry which is preliminary data.</text>
</comment>
<proteinExistence type="inferred from homology"/>
<keyword evidence="6 11" id="KW-0862">Zinc</keyword>
<dbReference type="InterPro" id="IPR047109">
    <property type="entry name" value="CAD-like"/>
</dbReference>
<dbReference type="OrthoDB" id="1879366at2759"/>
<evidence type="ECO:0000256" key="1">
    <source>
        <dbReference type="ARBA" id="ARBA00001947"/>
    </source>
</evidence>
<keyword evidence="4" id="KW-0597">Phosphoprotein</keyword>
<dbReference type="EMBL" id="LGAV01000004">
    <property type="protein sequence ID" value="KOS14317.1"/>
    <property type="molecule type" value="Genomic_DNA"/>
</dbReference>
<dbReference type="InterPro" id="IPR011032">
    <property type="entry name" value="GroES-like_sf"/>
</dbReference>
<dbReference type="InterPro" id="IPR013154">
    <property type="entry name" value="ADH-like_N"/>
</dbReference>
<dbReference type="RefSeq" id="XP_017991949.1">
    <property type="nucleotide sequence ID" value="XM_018138216.1"/>
</dbReference>
<gene>
    <name evidence="13" type="ORF">Malapachy_3757</name>
</gene>
<dbReference type="InterPro" id="IPR036291">
    <property type="entry name" value="NAD(P)-bd_dom_sf"/>
</dbReference>
<evidence type="ECO:0000256" key="11">
    <source>
        <dbReference type="RuleBase" id="RU361277"/>
    </source>
</evidence>
<organism evidence="13 14">
    <name type="scientific">Malassezia pachydermatis</name>
    <dbReference type="NCBI Taxonomy" id="77020"/>
    <lineage>
        <taxon>Eukaryota</taxon>
        <taxon>Fungi</taxon>
        <taxon>Dikarya</taxon>
        <taxon>Basidiomycota</taxon>
        <taxon>Ustilaginomycotina</taxon>
        <taxon>Malasseziomycetes</taxon>
        <taxon>Malasseziales</taxon>
        <taxon>Malasseziaceae</taxon>
        <taxon>Malassezia</taxon>
    </lineage>
</organism>
<protein>
    <recommendedName>
        <fullName evidence="9">alcohol dehydrogenase (NADP(+))</fullName>
        <ecNumber evidence="9">1.1.1.2</ecNumber>
    </recommendedName>
</protein>
<feature type="domain" description="Enoyl reductase (ER)" evidence="12">
    <location>
        <begin position="14"/>
        <end position="343"/>
    </location>
</feature>
<name>A0A0M8MPN8_9BASI</name>
<sequence length="367" mass="39502">MPRGYAIEDTKNWTDFKVIDFELKTPGDVDVDIAITHCGICGSDLHTISGGWGPLNVPAVIPGHEIVGKVTKVGKNVKDIKVGDRVGVGAQVGSCNNCHPCKTDNENYCIGDGTGYMVDTYNCKWPDGSIAQGGYSSNIRVPEGFVFPIPDAIKSEHAAPMMCAGLTLYSPLYRNNVGPGMRVGIVGIGGLGHFGVMFAKAMGAEVIAISHSARKKEDALKMGATHFVSTKEDPEWFKQFSNKPLDLIINTASSASVDLKGMLSCLKTGGRLVCVGMPEDEIKLRVQDLAMRGALLGSSHIGSKVEALSMLKLAAEKKVEPWIELYEMKDCSEAVARVAKGDGAYISTDISVRYRFVLQQDLEKEVA</sequence>
<evidence type="ECO:0000256" key="8">
    <source>
        <dbReference type="ARBA" id="ARBA00023002"/>
    </source>
</evidence>
<reference evidence="13 14" key="1">
    <citation type="submission" date="2015-07" db="EMBL/GenBank/DDBJ databases">
        <title>Draft Genome Sequence of Malassezia furfur CBS1878 and Malassezia pachydermatis CBS1879.</title>
        <authorList>
            <person name="Triana S."/>
            <person name="Ohm R."/>
            <person name="Gonzalez A."/>
            <person name="DeCock H."/>
            <person name="Restrepo S."/>
            <person name="Celis A."/>
        </authorList>
    </citation>
    <scope>NUCLEOTIDE SEQUENCE [LARGE SCALE GENOMIC DNA]</scope>
    <source>
        <strain evidence="13 14">CBS 1879</strain>
    </source>
</reference>
<comment type="subunit">
    <text evidence="3">Homodimer.</text>
</comment>
<evidence type="ECO:0000256" key="9">
    <source>
        <dbReference type="ARBA" id="ARBA00024074"/>
    </source>
</evidence>
<dbReference type="VEuPathDB" id="FungiDB:Malapachy_3757"/>
<keyword evidence="5 11" id="KW-0479">Metal-binding</keyword>
<dbReference type="Pfam" id="PF00107">
    <property type="entry name" value="ADH_zinc_N"/>
    <property type="match status" value="1"/>
</dbReference>
<dbReference type="CDD" id="cd05283">
    <property type="entry name" value="CAD1"/>
    <property type="match status" value="1"/>
</dbReference>
<dbReference type="InterPro" id="IPR013149">
    <property type="entry name" value="ADH-like_C"/>
</dbReference>
<dbReference type="STRING" id="77020.A0A0M8MPN8"/>
<dbReference type="GO" id="GO:0006066">
    <property type="term" value="P:alcohol metabolic process"/>
    <property type="evidence" value="ECO:0007669"/>
    <property type="project" value="UniProtKB-ARBA"/>
</dbReference>
<dbReference type="AlphaFoldDB" id="A0A0M8MPN8"/>
<keyword evidence="7" id="KW-0521">NADP</keyword>
<evidence type="ECO:0000256" key="3">
    <source>
        <dbReference type="ARBA" id="ARBA00011738"/>
    </source>
</evidence>
<dbReference type="GeneID" id="28730092"/>
<comment type="similarity">
    <text evidence="2 11">Belongs to the zinc-containing alcohol dehydrogenase family.</text>
</comment>
<comment type="cofactor">
    <cofactor evidence="1 11">
        <name>Zn(2+)</name>
        <dbReference type="ChEBI" id="CHEBI:29105"/>
    </cofactor>
</comment>
<comment type="catalytic activity">
    <reaction evidence="10">
        <text>a primary alcohol + NADP(+) = an aldehyde + NADPH + H(+)</text>
        <dbReference type="Rhea" id="RHEA:15937"/>
        <dbReference type="ChEBI" id="CHEBI:15378"/>
        <dbReference type="ChEBI" id="CHEBI:15734"/>
        <dbReference type="ChEBI" id="CHEBI:17478"/>
        <dbReference type="ChEBI" id="CHEBI:57783"/>
        <dbReference type="ChEBI" id="CHEBI:58349"/>
        <dbReference type="EC" id="1.1.1.2"/>
    </reaction>
    <physiologicalReaction direction="left-to-right" evidence="10">
        <dbReference type="Rhea" id="RHEA:15938"/>
    </physiologicalReaction>
    <physiologicalReaction direction="right-to-left" evidence="10">
        <dbReference type="Rhea" id="RHEA:15939"/>
    </physiologicalReaction>
</comment>
<dbReference type="GO" id="GO:0008270">
    <property type="term" value="F:zinc ion binding"/>
    <property type="evidence" value="ECO:0007669"/>
    <property type="project" value="InterPro"/>
</dbReference>
<evidence type="ECO:0000256" key="5">
    <source>
        <dbReference type="ARBA" id="ARBA00022723"/>
    </source>
</evidence>
<evidence type="ECO:0000313" key="13">
    <source>
        <dbReference type="EMBL" id="KOS14317.1"/>
    </source>
</evidence>
<keyword evidence="8" id="KW-0560">Oxidoreductase</keyword>
<dbReference type="Gene3D" id="3.40.50.720">
    <property type="entry name" value="NAD(P)-binding Rossmann-like Domain"/>
    <property type="match status" value="1"/>
</dbReference>
<dbReference type="SMART" id="SM00829">
    <property type="entry name" value="PKS_ER"/>
    <property type="match status" value="1"/>
</dbReference>
<dbReference type="SUPFAM" id="SSF51735">
    <property type="entry name" value="NAD(P)-binding Rossmann-fold domains"/>
    <property type="match status" value="1"/>
</dbReference>
<dbReference type="PANTHER" id="PTHR42683">
    <property type="entry name" value="ALDEHYDE REDUCTASE"/>
    <property type="match status" value="1"/>
</dbReference>
<dbReference type="GO" id="GO:0008106">
    <property type="term" value="F:alcohol dehydrogenase (NADP+) activity"/>
    <property type="evidence" value="ECO:0007669"/>
    <property type="project" value="UniProtKB-EC"/>
</dbReference>
<dbReference type="InterPro" id="IPR020843">
    <property type="entry name" value="ER"/>
</dbReference>
<evidence type="ECO:0000313" key="14">
    <source>
        <dbReference type="Proteomes" id="UP000037751"/>
    </source>
</evidence>
<evidence type="ECO:0000259" key="12">
    <source>
        <dbReference type="SMART" id="SM00829"/>
    </source>
</evidence>
<evidence type="ECO:0000256" key="4">
    <source>
        <dbReference type="ARBA" id="ARBA00022553"/>
    </source>
</evidence>
<dbReference type="Pfam" id="PF08240">
    <property type="entry name" value="ADH_N"/>
    <property type="match status" value="1"/>
</dbReference>
<dbReference type="InterPro" id="IPR002328">
    <property type="entry name" value="ADH_Zn_CS"/>
</dbReference>
<dbReference type="SUPFAM" id="SSF50129">
    <property type="entry name" value="GroES-like"/>
    <property type="match status" value="1"/>
</dbReference>
<evidence type="ECO:0000256" key="7">
    <source>
        <dbReference type="ARBA" id="ARBA00022857"/>
    </source>
</evidence>
<accession>A0A0M8MPN8</accession>
<dbReference type="PROSITE" id="PS00059">
    <property type="entry name" value="ADH_ZINC"/>
    <property type="match status" value="1"/>
</dbReference>
<dbReference type="FunFam" id="3.40.50.720:FF:000158">
    <property type="entry name" value="Zinc-binding alcohol dehydrogenase"/>
    <property type="match status" value="1"/>
</dbReference>
<keyword evidence="14" id="KW-1185">Reference proteome</keyword>
<dbReference type="EC" id="1.1.1.2" evidence="9"/>